<dbReference type="AlphaFoldDB" id="A0AAE0CD26"/>
<dbReference type="Proteomes" id="UP001190700">
    <property type="component" value="Unassembled WGS sequence"/>
</dbReference>
<protein>
    <submittedName>
        <fullName evidence="2">Uncharacterized protein</fullName>
    </submittedName>
</protein>
<accession>A0AAE0CD26</accession>
<reference evidence="2 3" key="1">
    <citation type="journal article" date="2015" name="Genome Biol. Evol.">
        <title>Comparative Genomics of a Bacterivorous Green Alga Reveals Evolutionary Causalities and Consequences of Phago-Mixotrophic Mode of Nutrition.</title>
        <authorList>
            <person name="Burns J.A."/>
            <person name="Paasch A."/>
            <person name="Narechania A."/>
            <person name="Kim E."/>
        </authorList>
    </citation>
    <scope>NUCLEOTIDE SEQUENCE [LARGE SCALE GENOMIC DNA]</scope>
    <source>
        <strain evidence="2 3">PLY_AMNH</strain>
    </source>
</reference>
<proteinExistence type="predicted"/>
<feature type="coiled-coil region" evidence="1">
    <location>
        <begin position="31"/>
        <end position="65"/>
    </location>
</feature>
<evidence type="ECO:0000256" key="1">
    <source>
        <dbReference type="SAM" id="Coils"/>
    </source>
</evidence>
<organism evidence="2 3">
    <name type="scientific">Cymbomonas tetramitiformis</name>
    <dbReference type="NCBI Taxonomy" id="36881"/>
    <lineage>
        <taxon>Eukaryota</taxon>
        <taxon>Viridiplantae</taxon>
        <taxon>Chlorophyta</taxon>
        <taxon>Pyramimonadophyceae</taxon>
        <taxon>Pyramimonadales</taxon>
        <taxon>Pyramimonadaceae</taxon>
        <taxon>Cymbomonas</taxon>
    </lineage>
</organism>
<evidence type="ECO:0000313" key="2">
    <source>
        <dbReference type="EMBL" id="KAK3252841.1"/>
    </source>
</evidence>
<gene>
    <name evidence="2" type="ORF">CYMTET_37885</name>
</gene>
<comment type="caution">
    <text evidence="2">The sequence shown here is derived from an EMBL/GenBank/DDBJ whole genome shotgun (WGS) entry which is preliminary data.</text>
</comment>
<dbReference type="EMBL" id="LGRX02025144">
    <property type="protein sequence ID" value="KAK3252841.1"/>
    <property type="molecule type" value="Genomic_DNA"/>
</dbReference>
<name>A0AAE0CD26_9CHLO</name>
<keyword evidence="1" id="KW-0175">Coiled coil</keyword>
<keyword evidence="3" id="KW-1185">Reference proteome</keyword>
<evidence type="ECO:0000313" key="3">
    <source>
        <dbReference type="Proteomes" id="UP001190700"/>
    </source>
</evidence>
<sequence>MRPTYEHASLATPTTGLVGSDAGLEVRDPLADVLLKQVETLMRDNSALREENQHLQKDNEALQELVGFLSQGVDEEDFHGSFSRSFDGILYPS</sequence>